<name>A0ABY4A306_9BURK</name>
<feature type="domain" description="Antitoxin Xre/MbcA/ParS-like toxin-binding" evidence="2">
    <location>
        <begin position="123"/>
        <end position="172"/>
    </location>
</feature>
<gene>
    <name evidence="3" type="ORF">INH39_27625</name>
</gene>
<evidence type="ECO:0000313" key="4">
    <source>
        <dbReference type="Proteomes" id="UP000831532"/>
    </source>
</evidence>
<dbReference type="Proteomes" id="UP000831532">
    <property type="component" value="Chromosome"/>
</dbReference>
<accession>A0ABY4A306</accession>
<keyword evidence="4" id="KW-1185">Reference proteome</keyword>
<evidence type="ECO:0000256" key="1">
    <source>
        <dbReference type="SAM" id="MobiDB-lite"/>
    </source>
</evidence>
<proteinExistence type="predicted"/>
<dbReference type="NCBIfam" id="TIGR02293">
    <property type="entry name" value="TAS_TIGR02293"/>
    <property type="match status" value="1"/>
</dbReference>
<dbReference type="InterPro" id="IPR011979">
    <property type="entry name" value="Antitox_Xre"/>
</dbReference>
<dbReference type="Pfam" id="PF09722">
    <property type="entry name" value="Xre_MbcA_ParS_C"/>
    <property type="match status" value="1"/>
</dbReference>
<evidence type="ECO:0000259" key="2">
    <source>
        <dbReference type="Pfam" id="PF09722"/>
    </source>
</evidence>
<protein>
    <submittedName>
        <fullName evidence="3">DUF2384 domain-containing protein</fullName>
    </submittedName>
</protein>
<dbReference type="RefSeq" id="WP_243490338.1">
    <property type="nucleotide sequence ID" value="NZ_CP063361.1"/>
</dbReference>
<feature type="region of interest" description="Disordered" evidence="1">
    <location>
        <begin position="1"/>
        <end position="37"/>
    </location>
</feature>
<sequence>MNIKDSGKPAHDEKNANPSSTMALEINSGASGDKANGLPQNGVAHLVADMRLGQHRGIDSIRHGYPVTLLNDAAVYLDVPVERIRSLVCVPGLSAQTLTTRSANLDTTASERLWRLAHVIAMAQDLFEDDESAKTWLRSANLAFGNVAPMDYLDTEPGAMAVRQVLNAIATGGVA</sequence>
<dbReference type="EMBL" id="CP063361">
    <property type="protein sequence ID" value="UOD29148.1"/>
    <property type="molecule type" value="Genomic_DNA"/>
</dbReference>
<evidence type="ECO:0000313" key="3">
    <source>
        <dbReference type="EMBL" id="UOD29148.1"/>
    </source>
</evidence>
<dbReference type="InterPro" id="IPR024467">
    <property type="entry name" value="Xre/MbcA/ParS-like_toxin-bd"/>
</dbReference>
<organism evidence="3 4">
    <name type="scientific">Massilia violaceinigra</name>
    <dbReference type="NCBI Taxonomy" id="2045208"/>
    <lineage>
        <taxon>Bacteria</taxon>
        <taxon>Pseudomonadati</taxon>
        <taxon>Pseudomonadota</taxon>
        <taxon>Betaproteobacteria</taxon>
        <taxon>Burkholderiales</taxon>
        <taxon>Oxalobacteraceae</taxon>
        <taxon>Telluria group</taxon>
        <taxon>Massilia</taxon>
    </lineage>
</organism>
<feature type="compositionally biased region" description="Basic and acidic residues" evidence="1">
    <location>
        <begin position="1"/>
        <end position="15"/>
    </location>
</feature>
<reference evidence="3 4" key="1">
    <citation type="submission" date="2020-10" db="EMBL/GenBank/DDBJ databases">
        <title>Genome analysis of Massilia species.</title>
        <authorList>
            <person name="Jung D.-H."/>
        </authorList>
    </citation>
    <scope>NUCLEOTIDE SEQUENCE [LARGE SCALE GENOMIC DNA]</scope>
    <source>
        <strain evidence="4">sipir</strain>
    </source>
</reference>